<dbReference type="Pfam" id="PF01266">
    <property type="entry name" value="DAO"/>
    <property type="match status" value="1"/>
</dbReference>
<dbReference type="PANTHER" id="PTHR13847:SF289">
    <property type="entry name" value="GLYCINE OXIDASE"/>
    <property type="match status" value="1"/>
</dbReference>
<evidence type="ECO:0000256" key="3">
    <source>
        <dbReference type="ARBA" id="ARBA00023002"/>
    </source>
</evidence>
<dbReference type="GO" id="GO:0043799">
    <property type="term" value="F:glycine oxidase activity"/>
    <property type="evidence" value="ECO:0007669"/>
    <property type="project" value="UniProtKB-EC"/>
</dbReference>
<evidence type="ECO:0000256" key="2">
    <source>
        <dbReference type="ARBA" id="ARBA00022977"/>
    </source>
</evidence>
<dbReference type="Gene3D" id="3.50.50.60">
    <property type="entry name" value="FAD/NAD(P)-binding domain"/>
    <property type="match status" value="1"/>
</dbReference>
<dbReference type="NCBIfam" id="TIGR02352">
    <property type="entry name" value="thiamin_ThiO"/>
    <property type="match status" value="1"/>
</dbReference>
<proteinExistence type="predicted"/>
<dbReference type="InterPro" id="IPR036188">
    <property type="entry name" value="FAD/NAD-bd_sf"/>
</dbReference>
<protein>
    <recommendedName>
        <fullName evidence="5">glycine oxidase</fullName>
        <ecNumber evidence="5">1.4.3.19</ecNumber>
    </recommendedName>
</protein>
<reference evidence="8" key="1">
    <citation type="journal article" date="2019" name="Int. J. Syst. Evol. Microbiol.">
        <title>The Global Catalogue of Microorganisms (GCM) 10K type strain sequencing project: providing services to taxonomists for standard genome sequencing and annotation.</title>
        <authorList>
            <consortium name="The Broad Institute Genomics Platform"/>
            <consortium name="The Broad Institute Genome Sequencing Center for Infectious Disease"/>
            <person name="Wu L."/>
            <person name="Ma J."/>
        </authorList>
    </citation>
    <scope>NUCLEOTIDE SEQUENCE [LARGE SCALE GENOMIC DNA]</scope>
    <source>
        <strain evidence="8">TISTR 1827</strain>
    </source>
</reference>
<dbReference type="PANTHER" id="PTHR13847">
    <property type="entry name" value="SARCOSINE DEHYDROGENASE-RELATED"/>
    <property type="match status" value="1"/>
</dbReference>
<dbReference type="EC" id="1.4.3.19" evidence="5"/>
<dbReference type="RefSeq" id="WP_379270243.1">
    <property type="nucleotide sequence ID" value="NZ_JBHUGT010000013.1"/>
</dbReference>
<evidence type="ECO:0000313" key="7">
    <source>
        <dbReference type="EMBL" id="MFD2659554.1"/>
    </source>
</evidence>
<dbReference type="InterPro" id="IPR006076">
    <property type="entry name" value="FAD-dep_OxRdtase"/>
</dbReference>
<keyword evidence="3 7" id="KW-0560">Oxidoreductase</keyword>
<dbReference type="EMBL" id="JBHUMY010000005">
    <property type="protein sequence ID" value="MFD2659554.1"/>
    <property type="molecule type" value="Genomic_DNA"/>
</dbReference>
<dbReference type="SUPFAM" id="SSF51905">
    <property type="entry name" value="FAD/NAD(P)-binding domain"/>
    <property type="match status" value="1"/>
</dbReference>
<comment type="pathway">
    <text evidence="1">Cofactor biosynthesis; thiamine diphosphate biosynthesis.</text>
</comment>
<feature type="domain" description="FAD dependent oxidoreductase" evidence="6">
    <location>
        <begin position="6"/>
        <end position="354"/>
    </location>
</feature>
<dbReference type="Proteomes" id="UP001597493">
    <property type="component" value="Unassembled WGS sequence"/>
</dbReference>
<name>A0ABW5QT32_9BACL</name>
<dbReference type="InterPro" id="IPR012727">
    <property type="entry name" value="Gly_oxidase_ThiO"/>
</dbReference>
<evidence type="ECO:0000259" key="6">
    <source>
        <dbReference type="Pfam" id="PF01266"/>
    </source>
</evidence>
<dbReference type="Gene3D" id="3.30.9.10">
    <property type="entry name" value="D-Amino Acid Oxidase, subunit A, domain 2"/>
    <property type="match status" value="1"/>
</dbReference>
<evidence type="ECO:0000256" key="4">
    <source>
        <dbReference type="ARBA" id="ARBA00049872"/>
    </source>
</evidence>
<comment type="caution">
    <text evidence="7">The sequence shown here is derived from an EMBL/GenBank/DDBJ whole genome shotgun (WGS) entry which is preliminary data.</text>
</comment>
<evidence type="ECO:0000313" key="8">
    <source>
        <dbReference type="Proteomes" id="UP001597493"/>
    </source>
</evidence>
<organism evidence="7 8">
    <name type="scientific">Paenibacillus thailandensis</name>
    <dbReference type="NCBI Taxonomy" id="393250"/>
    <lineage>
        <taxon>Bacteria</taxon>
        <taxon>Bacillati</taxon>
        <taxon>Bacillota</taxon>
        <taxon>Bacilli</taxon>
        <taxon>Bacillales</taxon>
        <taxon>Paenibacillaceae</taxon>
        <taxon>Paenibacillus</taxon>
    </lineage>
</organism>
<evidence type="ECO:0000256" key="1">
    <source>
        <dbReference type="ARBA" id="ARBA00004948"/>
    </source>
</evidence>
<evidence type="ECO:0000256" key="5">
    <source>
        <dbReference type="ARBA" id="ARBA00050018"/>
    </source>
</evidence>
<gene>
    <name evidence="7" type="primary">thiO</name>
    <name evidence="7" type="ORF">ACFSW5_04660</name>
</gene>
<sequence>MTAQTVLVLGGGIIGLSCAFRAAAEGMQVTVAEPAACGGQASGAAAGMLAAFSENTDQPDAFFQLCLASLNCYPDWIAEVEEASGERAEWVRSGSLTLLNGETDLLHALSRISWQNDWGASAELVEGEALRKLEPALADSIPAAVYIPGESHVYAPKLVRALEKACRRLGVRIADHAGAPVGLTRLPGGGIEARCERLPEPLVADKAVICAGAWTGLYERWLGIPFPVQPVRGQICSFEVPFGQVRHIVFSNQAYWVGKQNNRLVCGASEDAAGFDTSVTERGINRLIRSGERTLPFLSGKETASRWAGLRPVAPDGLPLIGPVSGTGDIVMAAGHYRNGILLSPATARIVADLLREKPPGPISAFAPDRFAVAAKND</sequence>
<keyword evidence="2" id="KW-0784">Thiamine biosynthesis</keyword>
<comment type="catalytic activity">
    <reaction evidence="4">
        <text>glycine + O2 + H2O = glyoxylate + H2O2 + NH4(+)</text>
        <dbReference type="Rhea" id="RHEA:11532"/>
        <dbReference type="ChEBI" id="CHEBI:15377"/>
        <dbReference type="ChEBI" id="CHEBI:15379"/>
        <dbReference type="ChEBI" id="CHEBI:16240"/>
        <dbReference type="ChEBI" id="CHEBI:28938"/>
        <dbReference type="ChEBI" id="CHEBI:36655"/>
        <dbReference type="ChEBI" id="CHEBI:57305"/>
        <dbReference type="EC" id="1.4.3.19"/>
    </reaction>
</comment>
<keyword evidence="8" id="KW-1185">Reference proteome</keyword>
<accession>A0ABW5QT32</accession>
<dbReference type="SUPFAM" id="SSF54373">
    <property type="entry name" value="FAD-linked reductases, C-terminal domain"/>
    <property type="match status" value="1"/>
</dbReference>